<sequence length="431" mass="45553">MPSPSPSSSLPPSPPSSSSSGLRIRPFRAVRYARAAAGDLSRVVCPPYDDQRPAHALALRRRPHHLARLLYSARPEEASRQLARWLERGVLIRDARPALYVYEQRADGELLQRGVIGELDLTPPVAGSVPILPHEGVREHVVDRRTAHLAGLRAQLEQLLLGYRAPGPPPTEILERVTAGPPLATARDGGLTHALWACTDPADQALVAAHPARGRALIADGHHRYAACLRLAARQPHGPWGRTLALLVDQETHPLRLSAVHRVVPALDAEKAVAAAAEVARVRALPGGPRPPGAGEIVLAGGGGAWSVTEPRPRALTRALSGHPAAWRALPTAVADHLLLELAWSVPDLPGAVHHVHDARLATGSVAAPGNGVAVLLPTMDEPTVRTLAETGVLLPRKSTSFGPKPVAGLVLRLPEPVPVPSRTRGGASAG</sequence>
<dbReference type="eggNOG" id="COG4198">
    <property type="taxonomic scope" value="Bacteria"/>
</dbReference>
<dbReference type="PANTHER" id="PTHR36454">
    <property type="entry name" value="LMO2823 PROTEIN"/>
    <property type="match status" value="1"/>
</dbReference>
<proteinExistence type="predicted"/>
<dbReference type="OrthoDB" id="9781616at2"/>
<dbReference type="GeneID" id="93730729"/>
<gene>
    <name evidence="2" type="ORF">SCLAV_2718</name>
</gene>
<name>E2PUL1_STRCL</name>
<dbReference type="KEGG" id="sclf:BB341_14920"/>
<evidence type="ECO:0000313" key="3">
    <source>
        <dbReference type="Proteomes" id="UP000002357"/>
    </source>
</evidence>
<reference evidence="2 3" key="1">
    <citation type="journal article" date="2010" name="Genome Biol. Evol.">
        <title>The sequence of a 1.8-mb bacterial linear plasmid reveals a rich evolutionary reservoir of secondary metabolic pathways.</title>
        <authorList>
            <person name="Medema M.H."/>
            <person name="Trefzer A."/>
            <person name="Kovalchuk A."/>
            <person name="van den Berg M."/>
            <person name="Mueller U."/>
            <person name="Heijne W."/>
            <person name="Wu L."/>
            <person name="Alam M.T."/>
            <person name="Ronning C.M."/>
            <person name="Nierman W.C."/>
            <person name="Bovenberg R.A.L."/>
            <person name="Breitling R."/>
            <person name="Takano E."/>
        </authorList>
    </citation>
    <scope>NUCLEOTIDE SEQUENCE [LARGE SCALE GENOMIC DNA]</scope>
    <source>
        <strain evidence="3">ATCC 27064 / DSM 738 / JCM 4710 / NBRC 13307 / NCIMB 12785 / NRRL 3585 / VKM Ac-602</strain>
    </source>
</reference>
<dbReference type="Proteomes" id="UP000002357">
    <property type="component" value="Chromosome"/>
</dbReference>
<dbReference type="PANTHER" id="PTHR36454:SF1">
    <property type="entry name" value="DUF1015 DOMAIN-CONTAINING PROTEIN"/>
    <property type="match status" value="1"/>
</dbReference>
<feature type="region of interest" description="Disordered" evidence="1">
    <location>
        <begin position="1"/>
        <end position="22"/>
    </location>
</feature>
<evidence type="ECO:0000313" key="2">
    <source>
        <dbReference type="EMBL" id="EFG07790.1"/>
    </source>
</evidence>
<dbReference type="AlphaFoldDB" id="E2PUL1"/>
<dbReference type="STRING" id="1901.BB341_14920"/>
<organism evidence="2 3">
    <name type="scientific">Streptomyces clavuligerus</name>
    <dbReference type="NCBI Taxonomy" id="1901"/>
    <lineage>
        <taxon>Bacteria</taxon>
        <taxon>Bacillati</taxon>
        <taxon>Actinomycetota</taxon>
        <taxon>Actinomycetes</taxon>
        <taxon>Kitasatosporales</taxon>
        <taxon>Streptomycetaceae</taxon>
        <taxon>Streptomyces</taxon>
    </lineage>
</organism>
<protein>
    <submittedName>
        <fullName evidence="2">DUF1015 domain-containing protein</fullName>
    </submittedName>
</protein>
<dbReference type="RefSeq" id="WP_003961008.1">
    <property type="nucleotide sequence ID" value="NZ_CM000913.1"/>
</dbReference>
<dbReference type="Pfam" id="PF06245">
    <property type="entry name" value="DUF1015"/>
    <property type="match status" value="1"/>
</dbReference>
<keyword evidence="3" id="KW-1185">Reference proteome</keyword>
<dbReference type="EMBL" id="CM000913">
    <property type="protein sequence ID" value="EFG07790.1"/>
    <property type="molecule type" value="Genomic_DNA"/>
</dbReference>
<evidence type="ECO:0000256" key="1">
    <source>
        <dbReference type="SAM" id="MobiDB-lite"/>
    </source>
</evidence>
<dbReference type="InterPro" id="IPR008323">
    <property type="entry name" value="UCP033563"/>
</dbReference>
<feature type="compositionally biased region" description="Pro residues" evidence="1">
    <location>
        <begin position="1"/>
        <end position="15"/>
    </location>
</feature>
<accession>E2PUL1</accession>